<evidence type="ECO:0000256" key="3">
    <source>
        <dbReference type="ARBA" id="ARBA00022475"/>
    </source>
</evidence>
<comment type="subcellular location">
    <subcellularLocation>
        <location evidence="1">Cell membrane</location>
        <topology evidence="1">Multi-pass membrane protein</topology>
    </subcellularLocation>
</comment>
<protein>
    <submittedName>
        <fullName evidence="9">MFS transporter</fullName>
    </submittedName>
</protein>
<dbReference type="InterPro" id="IPR036259">
    <property type="entry name" value="MFS_trans_sf"/>
</dbReference>
<keyword evidence="6 7" id="KW-0472">Membrane</keyword>
<dbReference type="Pfam" id="PF07690">
    <property type="entry name" value="MFS_1"/>
    <property type="match status" value="1"/>
</dbReference>
<evidence type="ECO:0000256" key="2">
    <source>
        <dbReference type="ARBA" id="ARBA00022448"/>
    </source>
</evidence>
<feature type="transmembrane region" description="Helical" evidence="7">
    <location>
        <begin position="133"/>
        <end position="153"/>
    </location>
</feature>
<feature type="transmembrane region" description="Helical" evidence="7">
    <location>
        <begin position="354"/>
        <end position="378"/>
    </location>
</feature>
<name>A0ABX8CFD8_9ACTN</name>
<feature type="transmembrane region" description="Helical" evidence="7">
    <location>
        <begin position="226"/>
        <end position="242"/>
    </location>
</feature>
<dbReference type="SUPFAM" id="SSF103473">
    <property type="entry name" value="MFS general substrate transporter"/>
    <property type="match status" value="1"/>
</dbReference>
<evidence type="ECO:0000259" key="8">
    <source>
        <dbReference type="PROSITE" id="PS50850"/>
    </source>
</evidence>
<keyword evidence="4 7" id="KW-0812">Transmembrane</keyword>
<evidence type="ECO:0000256" key="6">
    <source>
        <dbReference type="ARBA" id="ARBA00023136"/>
    </source>
</evidence>
<dbReference type="CDD" id="cd17321">
    <property type="entry name" value="MFS_MMR_MDR_like"/>
    <property type="match status" value="1"/>
</dbReference>
<feature type="transmembrane region" description="Helical" evidence="7">
    <location>
        <begin position="399"/>
        <end position="419"/>
    </location>
</feature>
<dbReference type="Proteomes" id="UP000678016">
    <property type="component" value="Chromosome"/>
</dbReference>
<sequence>MTATRRWLLLVTVAAGLLLVTVDNTILYTALPTLTAQLGATGAQSLWIINAYPVVMAGLLLGSGTLGDRIGHVRMFVVGLVVFGLASLVAAFSPTAWVLIASRALLAVGAAAMMPATLALIRIAFPIERERNIAIAVWGSVSVVGGALGPIVGGVLLEFFWWGSVFLLNVPVVVAALVATALIAPPNVPDPGKHWDLVSSLQAMAGLVASVLAIKELAHTPPRWPLFAAAVVVAVVAFVLFTRRQRRLEDPLLDFSVFRNPAFTSGVLAAAFSMFAIGGIQLVTTQRFQLVVGFTPLEAGLLVAAVAAGSLPTALLGGAFLHRTGLLPLIAGGLAAGVAGVVVSLLGFQTGIGWLVAGLLLTGAGLGAAMSVASTAIIGNAPASRAGMASSVEEVSYEFGNLTAVALMGSLVTFVYAAAVQLPQGAPAAAGRSLADALASAGGDGAVVAAAHDAFDTGYLVVMVVVAAVLACGAALTWRLLRHHGPGTSSSAYADH</sequence>
<dbReference type="InterPro" id="IPR020846">
    <property type="entry name" value="MFS_dom"/>
</dbReference>
<feature type="transmembrane region" description="Helical" evidence="7">
    <location>
        <begin position="326"/>
        <end position="348"/>
    </location>
</feature>
<keyword evidence="3" id="KW-1003">Cell membrane</keyword>
<feature type="transmembrane region" description="Helical" evidence="7">
    <location>
        <begin position="300"/>
        <end position="321"/>
    </location>
</feature>
<feature type="transmembrane region" description="Helical" evidence="7">
    <location>
        <begin position="98"/>
        <end position="121"/>
    </location>
</feature>
<dbReference type="EMBL" id="CP074132">
    <property type="protein sequence ID" value="QUX31866.1"/>
    <property type="molecule type" value="Genomic_DNA"/>
</dbReference>
<keyword evidence="2" id="KW-0813">Transport</keyword>
<keyword evidence="5 7" id="KW-1133">Transmembrane helix</keyword>
<accession>A0ABX8CFD8</accession>
<keyword evidence="10" id="KW-1185">Reference proteome</keyword>
<feature type="transmembrane region" description="Helical" evidence="7">
    <location>
        <begin position="459"/>
        <end position="481"/>
    </location>
</feature>
<feature type="transmembrane region" description="Helical" evidence="7">
    <location>
        <begin position="46"/>
        <end position="66"/>
    </location>
</feature>
<dbReference type="PANTHER" id="PTHR42718">
    <property type="entry name" value="MAJOR FACILITATOR SUPERFAMILY MULTIDRUG TRANSPORTER MFSC"/>
    <property type="match status" value="1"/>
</dbReference>
<feature type="transmembrane region" description="Helical" evidence="7">
    <location>
        <begin position="262"/>
        <end position="280"/>
    </location>
</feature>
<proteinExistence type="predicted"/>
<evidence type="ECO:0000313" key="10">
    <source>
        <dbReference type="Proteomes" id="UP000678016"/>
    </source>
</evidence>
<evidence type="ECO:0000256" key="4">
    <source>
        <dbReference type="ARBA" id="ARBA00022692"/>
    </source>
</evidence>
<feature type="domain" description="Major facilitator superfamily (MFS) profile" evidence="8">
    <location>
        <begin position="9"/>
        <end position="485"/>
    </location>
</feature>
<feature type="transmembrane region" description="Helical" evidence="7">
    <location>
        <begin position="195"/>
        <end position="214"/>
    </location>
</feature>
<dbReference type="Gene3D" id="1.20.1720.10">
    <property type="entry name" value="Multidrug resistance protein D"/>
    <property type="match status" value="1"/>
</dbReference>
<dbReference type="Gene3D" id="1.20.1250.20">
    <property type="entry name" value="MFS general substrate transporter like domains"/>
    <property type="match status" value="1"/>
</dbReference>
<evidence type="ECO:0000313" key="9">
    <source>
        <dbReference type="EMBL" id="QUX31866.1"/>
    </source>
</evidence>
<evidence type="ECO:0000256" key="5">
    <source>
        <dbReference type="ARBA" id="ARBA00022989"/>
    </source>
</evidence>
<dbReference type="RefSeq" id="WP_212644518.1">
    <property type="nucleotide sequence ID" value="NZ_CP074132.1"/>
</dbReference>
<gene>
    <name evidence="9" type="ORF">KGD83_20305</name>
</gene>
<organism evidence="9 10">
    <name type="scientific">Nocardiopsis akebiae</name>
    <dbReference type="NCBI Taxonomy" id="2831968"/>
    <lineage>
        <taxon>Bacteria</taxon>
        <taxon>Bacillati</taxon>
        <taxon>Actinomycetota</taxon>
        <taxon>Actinomycetes</taxon>
        <taxon>Streptosporangiales</taxon>
        <taxon>Nocardiopsidaceae</taxon>
        <taxon>Nocardiopsis</taxon>
    </lineage>
</organism>
<feature type="transmembrane region" description="Helical" evidence="7">
    <location>
        <begin position="159"/>
        <end position="183"/>
    </location>
</feature>
<dbReference type="PANTHER" id="PTHR42718:SF47">
    <property type="entry name" value="METHYL VIOLOGEN RESISTANCE PROTEIN SMVA"/>
    <property type="match status" value="1"/>
</dbReference>
<dbReference type="InterPro" id="IPR011701">
    <property type="entry name" value="MFS"/>
</dbReference>
<evidence type="ECO:0000256" key="7">
    <source>
        <dbReference type="SAM" id="Phobius"/>
    </source>
</evidence>
<evidence type="ECO:0000256" key="1">
    <source>
        <dbReference type="ARBA" id="ARBA00004651"/>
    </source>
</evidence>
<dbReference type="PROSITE" id="PS50850">
    <property type="entry name" value="MFS"/>
    <property type="match status" value="1"/>
</dbReference>
<feature type="transmembrane region" description="Helical" evidence="7">
    <location>
        <begin position="73"/>
        <end position="92"/>
    </location>
</feature>
<reference evidence="10" key="1">
    <citation type="submission" date="2021-05" db="EMBL/GenBank/DDBJ databases">
        <title>Direct Submission.</title>
        <authorList>
            <person name="Li K."/>
            <person name="Gao J."/>
        </authorList>
    </citation>
    <scope>NUCLEOTIDE SEQUENCE [LARGE SCALE GENOMIC DNA]</scope>
    <source>
        <strain evidence="10">HDS12</strain>
    </source>
</reference>